<dbReference type="STRING" id="945553.A0A0D2NBA4"/>
<keyword evidence="2" id="KW-1185">Reference proteome</keyword>
<name>A0A0D2NBA4_HYPSF</name>
<dbReference type="OrthoDB" id="7108654at2759"/>
<evidence type="ECO:0000313" key="1">
    <source>
        <dbReference type="EMBL" id="KJA16439.1"/>
    </source>
</evidence>
<dbReference type="GO" id="GO:0019441">
    <property type="term" value="P:L-tryptophan catabolic process to kynurenine"/>
    <property type="evidence" value="ECO:0007669"/>
    <property type="project" value="InterPro"/>
</dbReference>
<dbReference type="Gene3D" id="3.50.30.50">
    <property type="entry name" value="Putative cyclase"/>
    <property type="match status" value="1"/>
</dbReference>
<gene>
    <name evidence="1" type="ORF">HYPSUDRAFT_207036</name>
</gene>
<evidence type="ECO:0000313" key="2">
    <source>
        <dbReference type="Proteomes" id="UP000054270"/>
    </source>
</evidence>
<dbReference type="AlphaFoldDB" id="A0A0D2NBA4"/>
<accession>A0A0D2NBA4</accession>
<proteinExistence type="predicted"/>
<dbReference type="InterPro" id="IPR037175">
    <property type="entry name" value="KFase_sf"/>
</dbReference>
<dbReference type="SUPFAM" id="SSF102198">
    <property type="entry name" value="Putative cyclase"/>
    <property type="match status" value="1"/>
</dbReference>
<dbReference type="GO" id="GO:0004061">
    <property type="term" value="F:arylformamidase activity"/>
    <property type="evidence" value="ECO:0007669"/>
    <property type="project" value="InterPro"/>
</dbReference>
<dbReference type="Proteomes" id="UP000054270">
    <property type="component" value="Unassembled WGS sequence"/>
</dbReference>
<protein>
    <recommendedName>
        <fullName evidence="3">Cyclase</fullName>
    </recommendedName>
</protein>
<reference evidence="2" key="1">
    <citation type="submission" date="2014-04" db="EMBL/GenBank/DDBJ databases">
        <title>Evolutionary Origins and Diversification of the Mycorrhizal Mutualists.</title>
        <authorList>
            <consortium name="DOE Joint Genome Institute"/>
            <consortium name="Mycorrhizal Genomics Consortium"/>
            <person name="Kohler A."/>
            <person name="Kuo A."/>
            <person name="Nagy L.G."/>
            <person name="Floudas D."/>
            <person name="Copeland A."/>
            <person name="Barry K.W."/>
            <person name="Cichocki N."/>
            <person name="Veneault-Fourrey C."/>
            <person name="LaButti K."/>
            <person name="Lindquist E.A."/>
            <person name="Lipzen A."/>
            <person name="Lundell T."/>
            <person name="Morin E."/>
            <person name="Murat C."/>
            <person name="Riley R."/>
            <person name="Ohm R."/>
            <person name="Sun H."/>
            <person name="Tunlid A."/>
            <person name="Henrissat B."/>
            <person name="Grigoriev I.V."/>
            <person name="Hibbett D.S."/>
            <person name="Martin F."/>
        </authorList>
    </citation>
    <scope>NUCLEOTIDE SEQUENCE [LARGE SCALE GENOMIC DNA]</scope>
    <source>
        <strain evidence="2">FD-334 SS-4</strain>
    </source>
</reference>
<dbReference type="EMBL" id="KN817621">
    <property type="protein sequence ID" value="KJA16439.1"/>
    <property type="molecule type" value="Genomic_DNA"/>
</dbReference>
<evidence type="ECO:0008006" key="3">
    <source>
        <dbReference type="Google" id="ProtNLM"/>
    </source>
</evidence>
<organism evidence="1 2">
    <name type="scientific">Hypholoma sublateritium (strain FD-334 SS-4)</name>
    <dbReference type="NCBI Taxonomy" id="945553"/>
    <lineage>
        <taxon>Eukaryota</taxon>
        <taxon>Fungi</taxon>
        <taxon>Dikarya</taxon>
        <taxon>Basidiomycota</taxon>
        <taxon>Agaricomycotina</taxon>
        <taxon>Agaricomycetes</taxon>
        <taxon>Agaricomycetidae</taxon>
        <taxon>Agaricales</taxon>
        <taxon>Agaricineae</taxon>
        <taxon>Strophariaceae</taxon>
        <taxon>Hypholoma</taxon>
    </lineage>
</organism>
<sequence length="150" mass="16092">MTLDQQAGTLRSVVRLVEEYTVKDEGSPRRATRRSTRERSARIAKHLPRTPAYLAHPYQVAEALLARGVALIGTDTLSPDETPAEGSVSAHAFGFHERFLGAGGVTAENLTNLEALVAAQRAGGRWIVNLVPLRLDGADGSPVRAFAHGL</sequence>